<dbReference type="AlphaFoldDB" id="E3H8Y8"/>
<dbReference type="CDD" id="cd01672">
    <property type="entry name" value="TMPK"/>
    <property type="match status" value="1"/>
</dbReference>
<dbReference type="KEGG" id="ipo:Ilyop_1771"/>
<dbReference type="STRING" id="572544.Ilyop_1771"/>
<dbReference type="EC" id="2.7.4.9" evidence="8"/>
<dbReference type="FunFam" id="3.40.50.300:FF:002288">
    <property type="entry name" value="Probable thymidylate kinase"/>
    <property type="match status" value="1"/>
</dbReference>
<dbReference type="GO" id="GO:0004798">
    <property type="term" value="F:dTMP kinase activity"/>
    <property type="evidence" value="ECO:0007669"/>
    <property type="project" value="UniProtKB-UniRule"/>
</dbReference>
<evidence type="ECO:0000256" key="6">
    <source>
        <dbReference type="ARBA" id="ARBA00022840"/>
    </source>
</evidence>
<dbReference type="Pfam" id="PF02223">
    <property type="entry name" value="Thymidylate_kin"/>
    <property type="match status" value="1"/>
</dbReference>
<organism evidence="10 11">
    <name type="scientific">Ilyobacter polytropus (strain ATCC 51220 / DSM 2926 / LMG 16218 / CuHBu1)</name>
    <dbReference type="NCBI Taxonomy" id="572544"/>
    <lineage>
        <taxon>Bacteria</taxon>
        <taxon>Fusobacteriati</taxon>
        <taxon>Fusobacteriota</taxon>
        <taxon>Fusobacteriia</taxon>
        <taxon>Fusobacteriales</taxon>
        <taxon>Fusobacteriaceae</taxon>
        <taxon>Ilyobacter</taxon>
    </lineage>
</organism>
<dbReference type="EMBL" id="CP002281">
    <property type="protein sequence ID" value="ADO83542.1"/>
    <property type="molecule type" value="Genomic_DNA"/>
</dbReference>
<evidence type="ECO:0000256" key="3">
    <source>
        <dbReference type="ARBA" id="ARBA00022727"/>
    </source>
</evidence>
<dbReference type="SUPFAM" id="SSF52540">
    <property type="entry name" value="P-loop containing nucleoside triphosphate hydrolases"/>
    <property type="match status" value="1"/>
</dbReference>
<keyword evidence="4 8" id="KW-0547">Nucleotide-binding</keyword>
<dbReference type="HOGENOM" id="CLU_049131_1_0_0"/>
<keyword evidence="2 8" id="KW-0808">Transferase</keyword>
<comment type="similarity">
    <text evidence="1 8">Belongs to the thymidylate kinase family.</text>
</comment>
<keyword evidence="11" id="KW-1185">Reference proteome</keyword>
<dbReference type="InterPro" id="IPR027417">
    <property type="entry name" value="P-loop_NTPase"/>
</dbReference>
<evidence type="ECO:0000256" key="2">
    <source>
        <dbReference type="ARBA" id="ARBA00022679"/>
    </source>
</evidence>
<keyword evidence="5 8" id="KW-0418">Kinase</keyword>
<evidence type="ECO:0000256" key="7">
    <source>
        <dbReference type="ARBA" id="ARBA00048743"/>
    </source>
</evidence>
<evidence type="ECO:0000259" key="9">
    <source>
        <dbReference type="Pfam" id="PF02223"/>
    </source>
</evidence>
<dbReference type="PANTHER" id="PTHR10344:SF4">
    <property type="entry name" value="UMP-CMP KINASE 2, MITOCHONDRIAL"/>
    <property type="match status" value="1"/>
</dbReference>
<comment type="catalytic activity">
    <reaction evidence="7 8">
        <text>dTMP + ATP = dTDP + ADP</text>
        <dbReference type="Rhea" id="RHEA:13517"/>
        <dbReference type="ChEBI" id="CHEBI:30616"/>
        <dbReference type="ChEBI" id="CHEBI:58369"/>
        <dbReference type="ChEBI" id="CHEBI:63528"/>
        <dbReference type="ChEBI" id="CHEBI:456216"/>
        <dbReference type="EC" id="2.7.4.9"/>
    </reaction>
</comment>
<reference evidence="10 11" key="1">
    <citation type="journal article" date="2010" name="Stand. Genomic Sci.">
        <title>Complete genome sequence of Ilyobacter polytropus type strain (CuHbu1).</title>
        <authorList>
            <person name="Sikorski J."/>
            <person name="Chertkov O."/>
            <person name="Lapidus A."/>
            <person name="Nolan M."/>
            <person name="Lucas S."/>
            <person name="Del Rio T.G."/>
            <person name="Tice H."/>
            <person name="Cheng J.F."/>
            <person name="Tapia R."/>
            <person name="Han C."/>
            <person name="Goodwin L."/>
            <person name="Pitluck S."/>
            <person name="Liolios K."/>
            <person name="Ivanova N."/>
            <person name="Mavromatis K."/>
            <person name="Mikhailova N."/>
            <person name="Pati A."/>
            <person name="Chen A."/>
            <person name="Palaniappan K."/>
            <person name="Land M."/>
            <person name="Hauser L."/>
            <person name="Chang Y.J."/>
            <person name="Jeffries C.D."/>
            <person name="Brambilla E."/>
            <person name="Yasawong M."/>
            <person name="Rohde M."/>
            <person name="Pukall R."/>
            <person name="Spring S."/>
            <person name="Goker M."/>
            <person name="Woyke T."/>
            <person name="Bristow J."/>
            <person name="Eisen J.A."/>
            <person name="Markowitz V."/>
            <person name="Hugenholtz P."/>
            <person name="Kyrpides N.C."/>
            <person name="Klenk H.P."/>
        </authorList>
    </citation>
    <scope>NUCLEOTIDE SEQUENCE [LARGE SCALE GENOMIC DNA]</scope>
    <source>
        <strain evidence="11">ATCC 51220 / DSM 2926 / LMG 16218 / CuHBu1</strain>
    </source>
</reference>
<dbReference type="PANTHER" id="PTHR10344">
    <property type="entry name" value="THYMIDYLATE KINASE"/>
    <property type="match status" value="1"/>
</dbReference>
<dbReference type="OrthoDB" id="9774907at2"/>
<dbReference type="InterPro" id="IPR018094">
    <property type="entry name" value="Thymidylate_kinase"/>
</dbReference>
<dbReference type="GO" id="GO:0005524">
    <property type="term" value="F:ATP binding"/>
    <property type="evidence" value="ECO:0007669"/>
    <property type="project" value="UniProtKB-UniRule"/>
</dbReference>
<dbReference type="eggNOG" id="COG0125">
    <property type="taxonomic scope" value="Bacteria"/>
</dbReference>
<evidence type="ECO:0000256" key="8">
    <source>
        <dbReference type="HAMAP-Rule" id="MF_00165"/>
    </source>
</evidence>
<proteinExistence type="inferred from homology"/>
<dbReference type="InterPro" id="IPR039430">
    <property type="entry name" value="Thymidylate_kin-like_dom"/>
</dbReference>
<name>E3H8Y8_ILYPC</name>
<protein>
    <recommendedName>
        <fullName evidence="8">Thymidylate kinase</fullName>
        <ecNumber evidence="8">2.7.4.9</ecNumber>
    </recommendedName>
    <alternativeName>
        <fullName evidence="8">dTMP kinase</fullName>
    </alternativeName>
</protein>
<feature type="domain" description="Thymidylate kinase-like" evidence="9">
    <location>
        <begin position="7"/>
        <end position="196"/>
    </location>
</feature>
<sequence>MGKLIVIEGTDSSGKQTQTEILYEKLKSQGIKVKKISFPNYDSPASAPVKMYLAGEFGKKANEVNPYPVSTMYAVDRYASFKKDWEDFYLEAGVVITDRYTTSNMVHQASKFTDPHEKVKYLDWLEDLEYDKMEIPKPDLVFFLNMPVDVAQKLMSDRKNKITGDDAKDIHEKDVEYLKMSHQNACDIAKTYKWKEIMCVEKGRLKKIDEISEEIFEAVKEIL</sequence>
<dbReference type="GO" id="GO:0005829">
    <property type="term" value="C:cytosol"/>
    <property type="evidence" value="ECO:0007669"/>
    <property type="project" value="TreeGrafter"/>
</dbReference>
<dbReference type="GO" id="GO:0006233">
    <property type="term" value="P:dTDP biosynthetic process"/>
    <property type="evidence" value="ECO:0007669"/>
    <property type="project" value="InterPro"/>
</dbReference>
<accession>E3H8Y8</accession>
<comment type="function">
    <text evidence="8">Phosphorylation of dTMP to form dTDP in both de novo and salvage pathways of dTTP synthesis.</text>
</comment>
<dbReference type="Gene3D" id="3.40.50.300">
    <property type="entry name" value="P-loop containing nucleotide triphosphate hydrolases"/>
    <property type="match status" value="1"/>
</dbReference>
<keyword evidence="6 8" id="KW-0067">ATP-binding</keyword>
<keyword evidence="3 8" id="KW-0545">Nucleotide biosynthesis</keyword>
<comment type="caution">
    <text evidence="8">Lacks conserved residue(s) required for the propagation of feature annotation.</text>
</comment>
<evidence type="ECO:0000256" key="4">
    <source>
        <dbReference type="ARBA" id="ARBA00022741"/>
    </source>
</evidence>
<dbReference type="Proteomes" id="UP000006875">
    <property type="component" value="Chromosome"/>
</dbReference>
<evidence type="ECO:0000256" key="5">
    <source>
        <dbReference type="ARBA" id="ARBA00022777"/>
    </source>
</evidence>
<evidence type="ECO:0000313" key="11">
    <source>
        <dbReference type="Proteomes" id="UP000006875"/>
    </source>
</evidence>
<dbReference type="GO" id="GO:0006227">
    <property type="term" value="P:dUDP biosynthetic process"/>
    <property type="evidence" value="ECO:0007669"/>
    <property type="project" value="TreeGrafter"/>
</dbReference>
<gene>
    <name evidence="8" type="primary">tmk</name>
    <name evidence="10" type="ordered locus">Ilyop_1771</name>
</gene>
<dbReference type="RefSeq" id="WP_013388205.1">
    <property type="nucleotide sequence ID" value="NC_014632.1"/>
</dbReference>
<evidence type="ECO:0000313" key="10">
    <source>
        <dbReference type="EMBL" id="ADO83542.1"/>
    </source>
</evidence>
<evidence type="ECO:0000256" key="1">
    <source>
        <dbReference type="ARBA" id="ARBA00009776"/>
    </source>
</evidence>
<dbReference type="GO" id="GO:0006235">
    <property type="term" value="P:dTTP biosynthetic process"/>
    <property type="evidence" value="ECO:0007669"/>
    <property type="project" value="UniProtKB-UniRule"/>
</dbReference>
<dbReference type="HAMAP" id="MF_00165">
    <property type="entry name" value="Thymidylate_kinase"/>
    <property type="match status" value="1"/>
</dbReference>